<reference evidence="4 5" key="1">
    <citation type="submission" date="2024-04" db="EMBL/GenBank/DDBJ databases">
        <title>Defined microbial consortia suppress multidrug-resistant proinflammatory Enterobacteriaceae via ecological control.</title>
        <authorList>
            <person name="Furuichi M."/>
            <person name="Kawaguchi T."/>
            <person name="Pust M."/>
            <person name="Yasuma K."/>
            <person name="Plichta D."/>
            <person name="Hasegawa N."/>
            <person name="Ohya T."/>
            <person name="Bhattarai S."/>
            <person name="Sasajima S."/>
            <person name="Aoto Y."/>
            <person name="Tuganbaev T."/>
            <person name="Yaginuma M."/>
            <person name="Ueda M."/>
            <person name="Okahashi N."/>
            <person name="Amafuji K."/>
            <person name="Kiridooshi Y."/>
            <person name="Sugita K."/>
            <person name="Strazar M."/>
            <person name="Skelly A."/>
            <person name="Suda W."/>
            <person name="Hattori M."/>
            <person name="Nakamoto N."/>
            <person name="Caballero S."/>
            <person name="Norman J."/>
            <person name="Olle B."/>
            <person name="Tanoue T."/>
            <person name="Arita M."/>
            <person name="Bucci V."/>
            <person name="Atarashi K."/>
            <person name="Xavier R."/>
            <person name="Honda K."/>
        </authorList>
    </citation>
    <scope>NUCLEOTIDE SEQUENCE [LARGE SCALE GENOMIC DNA]</scope>
    <source>
        <strain evidence="5">k34-0107-D12</strain>
    </source>
</reference>
<dbReference type="Pfam" id="PF14501">
    <property type="entry name" value="HATPase_c_5"/>
    <property type="match status" value="1"/>
</dbReference>
<gene>
    <name evidence="4" type="ORF">K340107D12_42880</name>
</gene>
<organism evidence="4 5">
    <name type="scientific">Blautia parvula</name>
    <dbReference type="NCBI Taxonomy" id="2877527"/>
    <lineage>
        <taxon>Bacteria</taxon>
        <taxon>Bacillati</taxon>
        <taxon>Bacillota</taxon>
        <taxon>Clostridia</taxon>
        <taxon>Lachnospirales</taxon>
        <taxon>Lachnospiraceae</taxon>
        <taxon>Blautia</taxon>
    </lineage>
</organism>
<evidence type="ECO:0000313" key="5">
    <source>
        <dbReference type="Proteomes" id="UP001600941"/>
    </source>
</evidence>
<dbReference type="PANTHER" id="PTHR40448">
    <property type="entry name" value="TWO-COMPONENT SENSOR HISTIDINE KINASE"/>
    <property type="match status" value="1"/>
</dbReference>
<dbReference type="PANTHER" id="PTHR40448:SF1">
    <property type="entry name" value="TWO-COMPONENT SENSOR HISTIDINE KINASE"/>
    <property type="match status" value="1"/>
</dbReference>
<dbReference type="SUPFAM" id="SSF55874">
    <property type="entry name" value="ATPase domain of HSP90 chaperone/DNA topoisomerase II/histidine kinase"/>
    <property type="match status" value="1"/>
</dbReference>
<dbReference type="InterPro" id="IPR032834">
    <property type="entry name" value="NatK-like_C"/>
</dbReference>
<dbReference type="RefSeq" id="WP_227211917.1">
    <property type="nucleotide sequence ID" value="NZ_BAABZQ010000001.1"/>
</dbReference>
<accession>A0ABQ0BYK2</accession>
<keyword evidence="2" id="KW-0472">Membrane</keyword>
<comment type="caution">
    <text evidence="4">The sequence shown here is derived from an EMBL/GenBank/DDBJ whole genome shotgun (WGS) entry which is preliminary data.</text>
</comment>
<feature type="transmembrane region" description="Helical" evidence="2">
    <location>
        <begin position="150"/>
        <end position="170"/>
    </location>
</feature>
<evidence type="ECO:0000313" key="4">
    <source>
        <dbReference type="EMBL" id="GAA6501472.1"/>
    </source>
</evidence>
<evidence type="ECO:0000256" key="2">
    <source>
        <dbReference type="SAM" id="Phobius"/>
    </source>
</evidence>
<dbReference type="EMBL" id="BAABZQ010000001">
    <property type="protein sequence ID" value="GAA6501472.1"/>
    <property type="molecule type" value="Genomic_DNA"/>
</dbReference>
<dbReference type="Proteomes" id="UP001600941">
    <property type="component" value="Unassembled WGS sequence"/>
</dbReference>
<sequence>MMIYVLEFLLLFSGICCGVLSIGRLQDESSEKFAAWAAAAGFAGLLCFFNNSGKSAAVTAAALLAVILVISKFLYHLDWKLLLCCGCSYLSVLLLTDVLSYLILCRYFSVPLVYWLVFLLLCRVPFYFALFASHRFQECISNFSNYYTSIYGTPAVAFCGISILLHMAFAGRPLDTLTIVTIVMLSALFLRIVLAYSHIKYQREKELLDTIEMQKELLEQNYAAVNKAYSQNAKLFHDFHRHLEVIHQMADRYHAPELSQYIDSIISPVQNISSMVWTGSQTVDYIINSRYEKAKNAGIRMEMNIEYPYNTNIKSNDLCTILSNLLDNALEAAAIQSRKTSPDTCSINLTIRRIQNILVIKLENSSPEPKYTSDGELVTVKKENEPMLHGWGMKNIEAAVQKYDGILQTAYADHIFQTTITMCFEGIEMDSPES</sequence>
<evidence type="ECO:0000259" key="3">
    <source>
        <dbReference type="Pfam" id="PF14501"/>
    </source>
</evidence>
<evidence type="ECO:0000256" key="1">
    <source>
        <dbReference type="SAM" id="Coils"/>
    </source>
</evidence>
<feature type="transmembrane region" description="Helical" evidence="2">
    <location>
        <begin position="112"/>
        <end position="130"/>
    </location>
</feature>
<keyword evidence="2" id="KW-1133">Transmembrane helix</keyword>
<protein>
    <recommendedName>
        <fullName evidence="3">Sensor histidine kinase NatK-like C-terminal domain-containing protein</fullName>
    </recommendedName>
</protein>
<keyword evidence="5" id="KW-1185">Reference proteome</keyword>
<name>A0ABQ0BYK2_9FIRM</name>
<dbReference type="InterPro" id="IPR036890">
    <property type="entry name" value="HATPase_C_sf"/>
</dbReference>
<feature type="coiled-coil region" evidence="1">
    <location>
        <begin position="201"/>
        <end position="228"/>
    </location>
</feature>
<feature type="transmembrane region" description="Helical" evidence="2">
    <location>
        <begin position="56"/>
        <end position="75"/>
    </location>
</feature>
<dbReference type="CDD" id="cd16935">
    <property type="entry name" value="HATPase_AgrC-ComD-like"/>
    <property type="match status" value="1"/>
</dbReference>
<keyword evidence="1" id="KW-0175">Coiled coil</keyword>
<keyword evidence="2" id="KW-0812">Transmembrane</keyword>
<feature type="transmembrane region" description="Helical" evidence="2">
    <location>
        <begin position="81"/>
        <end position="105"/>
    </location>
</feature>
<feature type="transmembrane region" description="Helical" evidence="2">
    <location>
        <begin position="177"/>
        <end position="199"/>
    </location>
</feature>
<proteinExistence type="predicted"/>
<feature type="transmembrane region" description="Helical" evidence="2">
    <location>
        <begin position="33"/>
        <end position="49"/>
    </location>
</feature>
<feature type="domain" description="Sensor histidine kinase NatK-like C-terminal" evidence="3">
    <location>
        <begin position="315"/>
        <end position="422"/>
    </location>
</feature>
<dbReference type="Gene3D" id="3.30.565.10">
    <property type="entry name" value="Histidine kinase-like ATPase, C-terminal domain"/>
    <property type="match status" value="1"/>
</dbReference>